<dbReference type="EMBL" id="WTPW01001448">
    <property type="protein sequence ID" value="KAF0434974.1"/>
    <property type="molecule type" value="Genomic_DNA"/>
</dbReference>
<gene>
    <name evidence="1" type="ORF">F8M41_004829</name>
</gene>
<evidence type="ECO:0000313" key="1">
    <source>
        <dbReference type="EMBL" id="KAF0434974.1"/>
    </source>
</evidence>
<reference evidence="1 2" key="1">
    <citation type="journal article" date="2019" name="Environ. Microbiol.">
        <title>At the nexus of three kingdoms: the genome of the mycorrhizal fungus Gigaspora margarita provides insights into plant, endobacterial and fungal interactions.</title>
        <authorList>
            <person name="Venice F."/>
            <person name="Ghignone S."/>
            <person name="Salvioli di Fossalunga A."/>
            <person name="Amselem J."/>
            <person name="Novero M."/>
            <person name="Xianan X."/>
            <person name="Sedzielewska Toro K."/>
            <person name="Morin E."/>
            <person name="Lipzen A."/>
            <person name="Grigoriev I.V."/>
            <person name="Henrissat B."/>
            <person name="Martin F.M."/>
            <person name="Bonfante P."/>
        </authorList>
    </citation>
    <scope>NUCLEOTIDE SEQUENCE [LARGE SCALE GENOMIC DNA]</scope>
    <source>
        <strain evidence="1 2">BEG34</strain>
    </source>
</reference>
<evidence type="ECO:0000313" key="2">
    <source>
        <dbReference type="Proteomes" id="UP000439903"/>
    </source>
</evidence>
<name>A0A8H4A540_GIGMA</name>
<comment type="caution">
    <text evidence="1">The sequence shown here is derived from an EMBL/GenBank/DDBJ whole genome shotgun (WGS) entry which is preliminary data.</text>
</comment>
<sequence>MSDEDINLSVLNEDSPTILVEDYLYQDAKLVPNIDGISESLSTSSIQFKLNNVENFESVPLSRRRKIENSALEKLFEEQSMDWNRKEFAKECNLRNIRLDDDDTVNAIKIISWFDRKKNKTKACSMILDT</sequence>
<proteinExistence type="predicted"/>
<protein>
    <submittedName>
        <fullName evidence="1">Uncharacterized protein</fullName>
    </submittedName>
</protein>
<dbReference type="Proteomes" id="UP000439903">
    <property type="component" value="Unassembled WGS sequence"/>
</dbReference>
<dbReference type="OrthoDB" id="2416785at2759"/>
<keyword evidence="2" id="KW-1185">Reference proteome</keyword>
<accession>A0A8H4A540</accession>
<dbReference type="AlphaFoldDB" id="A0A8H4A540"/>
<organism evidence="1 2">
    <name type="scientific">Gigaspora margarita</name>
    <dbReference type="NCBI Taxonomy" id="4874"/>
    <lineage>
        <taxon>Eukaryota</taxon>
        <taxon>Fungi</taxon>
        <taxon>Fungi incertae sedis</taxon>
        <taxon>Mucoromycota</taxon>
        <taxon>Glomeromycotina</taxon>
        <taxon>Glomeromycetes</taxon>
        <taxon>Diversisporales</taxon>
        <taxon>Gigasporaceae</taxon>
        <taxon>Gigaspora</taxon>
    </lineage>
</organism>